<evidence type="ECO:0000313" key="3">
    <source>
        <dbReference type="Proteomes" id="UP000298652"/>
    </source>
</evidence>
<protein>
    <submittedName>
        <fullName evidence="2">Uncharacterized protein</fullName>
    </submittedName>
</protein>
<keyword evidence="3" id="KW-1185">Reference proteome</keyword>
<sequence>MVGGGGIVVERARGRRNCGEAEKPESIGTRGRGSGRGDGCGMRGGLAQQRQKLYHGGDGAPWRGRRGCERDEARQKGLQGLPLRLGGRRADPSCRGRRLGEAARVGKIEPHGGEALKRGARWLWRVCLERIGKNLLWVHHSVSGSPQLQDFEGTLSLGLRGKPAVWLGFRGRG</sequence>
<reference evidence="2" key="1">
    <citation type="submission" date="2019-03" db="EMBL/GenBank/DDBJ databases">
        <title>WGS assembly of Setaria viridis.</title>
        <authorList>
            <person name="Huang P."/>
            <person name="Jenkins J."/>
            <person name="Grimwood J."/>
            <person name="Barry K."/>
            <person name="Healey A."/>
            <person name="Mamidi S."/>
            <person name="Sreedasyam A."/>
            <person name="Shu S."/>
            <person name="Feldman M."/>
            <person name="Wu J."/>
            <person name="Yu Y."/>
            <person name="Chen C."/>
            <person name="Johnson J."/>
            <person name="Rokhsar D."/>
            <person name="Baxter I."/>
            <person name="Schmutz J."/>
            <person name="Brutnell T."/>
            <person name="Kellogg E."/>
        </authorList>
    </citation>
    <scope>NUCLEOTIDE SEQUENCE [LARGE SCALE GENOMIC DNA]</scope>
</reference>
<dbReference type="Proteomes" id="UP000298652">
    <property type="component" value="Chromosome 2"/>
</dbReference>
<dbReference type="EMBL" id="CM016553">
    <property type="protein sequence ID" value="TKW32071.1"/>
    <property type="molecule type" value="Genomic_DNA"/>
</dbReference>
<dbReference type="AlphaFoldDB" id="A0A4U6VQF0"/>
<name>A0A4U6VQF0_SETVI</name>
<gene>
    <name evidence="2" type="ORF">SEVIR_2G146450v2</name>
</gene>
<organism evidence="2 3">
    <name type="scientific">Setaria viridis</name>
    <name type="common">Green bristlegrass</name>
    <name type="synonym">Setaria italica subsp. viridis</name>
    <dbReference type="NCBI Taxonomy" id="4556"/>
    <lineage>
        <taxon>Eukaryota</taxon>
        <taxon>Viridiplantae</taxon>
        <taxon>Streptophyta</taxon>
        <taxon>Embryophyta</taxon>
        <taxon>Tracheophyta</taxon>
        <taxon>Spermatophyta</taxon>
        <taxon>Magnoliopsida</taxon>
        <taxon>Liliopsida</taxon>
        <taxon>Poales</taxon>
        <taxon>Poaceae</taxon>
        <taxon>PACMAD clade</taxon>
        <taxon>Panicoideae</taxon>
        <taxon>Panicodae</taxon>
        <taxon>Paniceae</taxon>
        <taxon>Cenchrinae</taxon>
        <taxon>Setaria</taxon>
    </lineage>
</organism>
<feature type="region of interest" description="Disordered" evidence="1">
    <location>
        <begin position="13"/>
        <end position="48"/>
    </location>
</feature>
<accession>A0A4U6VQF0</accession>
<feature type="compositionally biased region" description="Gly residues" evidence="1">
    <location>
        <begin position="30"/>
        <end position="44"/>
    </location>
</feature>
<proteinExistence type="predicted"/>
<dbReference type="Gramene" id="TKW32071">
    <property type="protein sequence ID" value="TKW32071"/>
    <property type="gene ID" value="SEVIR_2G146450v2"/>
</dbReference>
<evidence type="ECO:0000256" key="1">
    <source>
        <dbReference type="SAM" id="MobiDB-lite"/>
    </source>
</evidence>
<evidence type="ECO:0000313" key="2">
    <source>
        <dbReference type="EMBL" id="TKW32071.1"/>
    </source>
</evidence>